<dbReference type="Gene3D" id="1.20.1260.100">
    <property type="entry name" value="TspO/MBR protein"/>
    <property type="match status" value="1"/>
</dbReference>
<evidence type="ECO:0000256" key="1">
    <source>
        <dbReference type="ARBA" id="ARBA00004141"/>
    </source>
</evidence>
<dbReference type="Pfam" id="PF03073">
    <property type="entry name" value="TspO_MBR"/>
    <property type="match status" value="1"/>
</dbReference>
<proteinExistence type="inferred from homology"/>
<comment type="similarity">
    <text evidence="2">Belongs to the TspO/BZRP family.</text>
</comment>
<evidence type="ECO:0000256" key="2">
    <source>
        <dbReference type="ARBA" id="ARBA00007524"/>
    </source>
</evidence>
<protein>
    <submittedName>
        <fullName evidence="7">Tryptophan-rich sensory protein</fullName>
    </submittedName>
</protein>
<feature type="transmembrane region" description="Helical" evidence="6">
    <location>
        <begin position="138"/>
        <end position="157"/>
    </location>
</feature>
<dbReference type="InterPro" id="IPR004307">
    <property type="entry name" value="TspO_MBR"/>
</dbReference>
<dbReference type="Proteomes" id="UP000386847">
    <property type="component" value="Chromosome"/>
</dbReference>
<evidence type="ECO:0000256" key="6">
    <source>
        <dbReference type="SAM" id="Phobius"/>
    </source>
</evidence>
<dbReference type="InterPro" id="IPR038330">
    <property type="entry name" value="TspO/MBR-related_sf"/>
</dbReference>
<reference evidence="7 8" key="1">
    <citation type="submission" date="2019-10" db="EMBL/GenBank/DDBJ databases">
        <title>Genomic analysis of Raineyella sp. CBA3103.</title>
        <authorList>
            <person name="Roh S.W."/>
        </authorList>
    </citation>
    <scope>NUCLEOTIDE SEQUENCE [LARGE SCALE GENOMIC DNA]</scope>
    <source>
        <strain evidence="7 8">CBA3103</strain>
    </source>
</reference>
<keyword evidence="5 6" id="KW-0472">Membrane</keyword>
<keyword evidence="3 6" id="KW-0812">Transmembrane</keyword>
<accession>A0A5Q2F9Z5</accession>
<dbReference type="CDD" id="cd15904">
    <property type="entry name" value="TSPO_MBR"/>
    <property type="match status" value="1"/>
</dbReference>
<evidence type="ECO:0000256" key="4">
    <source>
        <dbReference type="ARBA" id="ARBA00022989"/>
    </source>
</evidence>
<dbReference type="GO" id="GO:0016020">
    <property type="term" value="C:membrane"/>
    <property type="evidence" value="ECO:0007669"/>
    <property type="project" value="UniProtKB-SubCell"/>
</dbReference>
<dbReference type="PANTHER" id="PTHR10057:SF0">
    <property type="entry name" value="TRANSLOCATOR PROTEIN"/>
    <property type="match status" value="1"/>
</dbReference>
<dbReference type="EMBL" id="CP045725">
    <property type="protein sequence ID" value="QGF22557.1"/>
    <property type="molecule type" value="Genomic_DNA"/>
</dbReference>
<name>A0A5Q2F9Z5_9ACTN</name>
<dbReference type="GO" id="GO:0033013">
    <property type="term" value="P:tetrapyrrole metabolic process"/>
    <property type="evidence" value="ECO:0007669"/>
    <property type="project" value="UniProtKB-ARBA"/>
</dbReference>
<evidence type="ECO:0000313" key="8">
    <source>
        <dbReference type="Proteomes" id="UP000386847"/>
    </source>
</evidence>
<sequence>MTLNIRKRHVATTAALTAATAVSGSIGTDPQSSWYRSLDLPDWQPPGWVFPIVWTALYGDIAVTSAAVLTELEDASRDEDADDFRRALLLNLALNQGWSWAFFTGHRLGASVVIAALLAASSVDLARRAGQAGRGAGVALVPYAAWCCFATVLTEAIRRRNR</sequence>
<dbReference type="KEGG" id="rain:Rai3103_01385"/>
<keyword evidence="8" id="KW-1185">Reference proteome</keyword>
<organism evidence="7 8">
    <name type="scientific">Raineyella fluvialis</name>
    <dbReference type="NCBI Taxonomy" id="2662261"/>
    <lineage>
        <taxon>Bacteria</taxon>
        <taxon>Bacillati</taxon>
        <taxon>Actinomycetota</taxon>
        <taxon>Actinomycetes</taxon>
        <taxon>Propionibacteriales</taxon>
        <taxon>Propionibacteriaceae</taxon>
        <taxon>Raineyella</taxon>
    </lineage>
</organism>
<comment type="subcellular location">
    <subcellularLocation>
        <location evidence="1">Membrane</location>
        <topology evidence="1">Multi-pass membrane protein</topology>
    </subcellularLocation>
</comment>
<dbReference type="FunFam" id="1.20.1260.100:FF:000001">
    <property type="entry name" value="translocator protein 2"/>
    <property type="match status" value="1"/>
</dbReference>
<dbReference type="PANTHER" id="PTHR10057">
    <property type="entry name" value="PERIPHERAL-TYPE BENZODIAZEPINE RECEPTOR"/>
    <property type="match status" value="1"/>
</dbReference>
<evidence type="ECO:0000313" key="7">
    <source>
        <dbReference type="EMBL" id="QGF22557.1"/>
    </source>
</evidence>
<evidence type="ECO:0000256" key="5">
    <source>
        <dbReference type="ARBA" id="ARBA00023136"/>
    </source>
</evidence>
<dbReference type="AlphaFoldDB" id="A0A5Q2F9Z5"/>
<gene>
    <name evidence="7" type="ORF">Rai3103_01385</name>
</gene>
<evidence type="ECO:0000256" key="3">
    <source>
        <dbReference type="ARBA" id="ARBA00022692"/>
    </source>
</evidence>
<feature type="transmembrane region" description="Helical" evidence="6">
    <location>
        <begin position="108"/>
        <end position="126"/>
    </location>
</feature>
<dbReference type="PIRSF" id="PIRSF005859">
    <property type="entry name" value="PBR"/>
    <property type="match status" value="1"/>
</dbReference>
<keyword evidence="4 6" id="KW-1133">Transmembrane helix</keyword>